<organism evidence="8 9">
    <name type="scientific">Actinophytocola xanthii</name>
    <dbReference type="NCBI Taxonomy" id="1912961"/>
    <lineage>
        <taxon>Bacteria</taxon>
        <taxon>Bacillati</taxon>
        <taxon>Actinomycetota</taxon>
        <taxon>Actinomycetes</taxon>
        <taxon>Pseudonocardiales</taxon>
        <taxon>Pseudonocardiaceae</taxon>
    </lineage>
</organism>
<name>A0A1Q8BU78_9PSEU</name>
<dbReference type="SUPFAM" id="SSF48264">
    <property type="entry name" value="Cytochrome P450"/>
    <property type="match status" value="1"/>
</dbReference>
<dbReference type="PROSITE" id="PS00086">
    <property type="entry name" value="CYTOCHROME_P450"/>
    <property type="match status" value="1"/>
</dbReference>
<dbReference type="GO" id="GO:0005506">
    <property type="term" value="F:iron ion binding"/>
    <property type="evidence" value="ECO:0007669"/>
    <property type="project" value="InterPro"/>
</dbReference>
<dbReference type="STRING" id="1912961.BU204_36900"/>
<comment type="caution">
    <text evidence="8">The sequence shown here is derived from an EMBL/GenBank/DDBJ whole genome shotgun (WGS) entry which is preliminary data.</text>
</comment>
<dbReference type="EMBL" id="MSIE01000133">
    <property type="protein sequence ID" value="OLF05656.1"/>
    <property type="molecule type" value="Genomic_DNA"/>
</dbReference>
<evidence type="ECO:0000256" key="6">
    <source>
        <dbReference type="ARBA" id="ARBA00023033"/>
    </source>
</evidence>
<dbReference type="PRINTS" id="PR00359">
    <property type="entry name" value="BP450"/>
</dbReference>
<dbReference type="GO" id="GO:0004497">
    <property type="term" value="F:monooxygenase activity"/>
    <property type="evidence" value="ECO:0007669"/>
    <property type="project" value="UniProtKB-KW"/>
</dbReference>
<dbReference type="FunFam" id="1.10.630.10:FF:000018">
    <property type="entry name" value="Cytochrome P450 monooxygenase"/>
    <property type="match status" value="1"/>
</dbReference>
<keyword evidence="6 7" id="KW-0503">Monooxygenase</keyword>
<dbReference type="GO" id="GO:0020037">
    <property type="term" value="F:heme binding"/>
    <property type="evidence" value="ECO:0007669"/>
    <property type="project" value="InterPro"/>
</dbReference>
<dbReference type="PANTHER" id="PTHR46696:SF6">
    <property type="entry name" value="P450, PUTATIVE (EUROFUNG)-RELATED"/>
    <property type="match status" value="1"/>
</dbReference>
<evidence type="ECO:0000256" key="7">
    <source>
        <dbReference type="RuleBase" id="RU000461"/>
    </source>
</evidence>
<keyword evidence="2 7" id="KW-0349">Heme</keyword>
<dbReference type="PRINTS" id="PR00385">
    <property type="entry name" value="P450"/>
</dbReference>
<comment type="similarity">
    <text evidence="1 7">Belongs to the cytochrome P450 family.</text>
</comment>
<dbReference type="InterPro" id="IPR002397">
    <property type="entry name" value="Cyt_P450_B"/>
</dbReference>
<dbReference type="AlphaFoldDB" id="A0A1Q8BU78"/>
<dbReference type="RefSeq" id="WP_075130434.1">
    <property type="nucleotide sequence ID" value="NZ_MSIE01000133.1"/>
</dbReference>
<keyword evidence="5 7" id="KW-0408">Iron</keyword>
<proteinExistence type="inferred from homology"/>
<reference evidence="8 9" key="1">
    <citation type="submission" date="2016-12" db="EMBL/GenBank/DDBJ databases">
        <title>The draft genome sequence of Actinophytocola sp. 11-183.</title>
        <authorList>
            <person name="Wang W."/>
            <person name="Yuan L."/>
        </authorList>
    </citation>
    <scope>NUCLEOTIDE SEQUENCE [LARGE SCALE GENOMIC DNA]</scope>
    <source>
        <strain evidence="8 9">11-183</strain>
    </source>
</reference>
<keyword evidence="9" id="KW-1185">Reference proteome</keyword>
<evidence type="ECO:0008006" key="10">
    <source>
        <dbReference type="Google" id="ProtNLM"/>
    </source>
</evidence>
<dbReference type="GO" id="GO:0016705">
    <property type="term" value="F:oxidoreductase activity, acting on paired donors, with incorporation or reduction of molecular oxygen"/>
    <property type="evidence" value="ECO:0007669"/>
    <property type="project" value="InterPro"/>
</dbReference>
<evidence type="ECO:0000313" key="8">
    <source>
        <dbReference type="EMBL" id="OLF05656.1"/>
    </source>
</evidence>
<evidence type="ECO:0000313" key="9">
    <source>
        <dbReference type="Proteomes" id="UP000185596"/>
    </source>
</evidence>
<dbReference type="Proteomes" id="UP000185596">
    <property type="component" value="Unassembled WGS sequence"/>
</dbReference>
<evidence type="ECO:0000256" key="5">
    <source>
        <dbReference type="ARBA" id="ARBA00023004"/>
    </source>
</evidence>
<evidence type="ECO:0000256" key="1">
    <source>
        <dbReference type="ARBA" id="ARBA00010617"/>
    </source>
</evidence>
<protein>
    <recommendedName>
        <fullName evidence="10">Cytochrome</fullName>
    </recommendedName>
</protein>
<dbReference type="InterPro" id="IPR036396">
    <property type="entry name" value="Cyt_P450_sf"/>
</dbReference>
<gene>
    <name evidence="8" type="ORF">BU204_36900</name>
</gene>
<evidence type="ECO:0000256" key="2">
    <source>
        <dbReference type="ARBA" id="ARBA00022617"/>
    </source>
</evidence>
<keyword evidence="4 7" id="KW-0560">Oxidoreductase</keyword>
<dbReference type="OrthoDB" id="3807506at2"/>
<evidence type="ECO:0000256" key="3">
    <source>
        <dbReference type="ARBA" id="ARBA00022723"/>
    </source>
</evidence>
<accession>A0A1Q8BU78</accession>
<dbReference type="InterPro" id="IPR001128">
    <property type="entry name" value="Cyt_P450"/>
</dbReference>
<dbReference type="PANTHER" id="PTHR46696">
    <property type="entry name" value="P450, PUTATIVE (EUROFUNG)-RELATED"/>
    <property type="match status" value="1"/>
</dbReference>
<evidence type="ECO:0000256" key="4">
    <source>
        <dbReference type="ARBA" id="ARBA00023002"/>
    </source>
</evidence>
<dbReference type="Gene3D" id="1.10.630.10">
    <property type="entry name" value="Cytochrome P450"/>
    <property type="match status" value="1"/>
</dbReference>
<keyword evidence="3 7" id="KW-0479">Metal-binding</keyword>
<dbReference type="InterPro" id="IPR017972">
    <property type="entry name" value="Cyt_P450_CS"/>
</dbReference>
<sequence length="425" mass="46394">MTAPGQPSGDSDVRDLGGARLFDVESAHFNADPYEHYRVARRSCPVAEDGENRWVVTGRAEIRAVLSDPVVFRTRRILDGNVPLTEECRATLAGSLFAKVPPLNADPPEHSRFRALIHDFFSPRSLRTREGAVRARADALLTELAARGEFDLLADFAYPLPMRVICEILGVPAEDHLKVKAWNDSWLALQVLPLDPERQLECARQVLDYESYYLDLLDRRRRAPGADLVSLLAQASVGPVEHETELTDGAVLAALRVILAAGHETTTNLVANTTHQLLRDRRLWKRLVAEPALVPAAVEEGLRFECAVQGTSRDITEEVRLGGVSIPADATLHVMTAAVGRDPDAVEAPDTFRLDRSGPPRHLGFGHGPHFCVGAALARMEARVAVEALIEHLPDLALAPGFTPHYLPGGFVFRSLAALPVTGGT</sequence>
<dbReference type="Pfam" id="PF00067">
    <property type="entry name" value="p450"/>
    <property type="match status" value="1"/>
</dbReference>